<feature type="domain" description="HTH araC/xylS-type" evidence="4">
    <location>
        <begin position="177"/>
        <end position="274"/>
    </location>
</feature>
<dbReference type="InterPro" id="IPR037923">
    <property type="entry name" value="HTH-like"/>
</dbReference>
<dbReference type="RefSeq" id="WP_371385102.1">
    <property type="nucleotide sequence ID" value="NZ_JBGLYH010000003.1"/>
</dbReference>
<dbReference type="SUPFAM" id="SSF46689">
    <property type="entry name" value="Homeodomain-like"/>
    <property type="match status" value="2"/>
</dbReference>
<evidence type="ECO:0000313" key="6">
    <source>
        <dbReference type="Proteomes" id="UP001568698"/>
    </source>
</evidence>
<evidence type="ECO:0000313" key="5">
    <source>
        <dbReference type="EMBL" id="MEZ7195554.1"/>
    </source>
</evidence>
<evidence type="ECO:0000256" key="3">
    <source>
        <dbReference type="ARBA" id="ARBA00023163"/>
    </source>
</evidence>
<name>A0ABV4K0K4_9BACT</name>
<accession>A0ABV4K0K4</accession>
<dbReference type="Pfam" id="PF12833">
    <property type="entry name" value="HTH_18"/>
    <property type="match status" value="1"/>
</dbReference>
<proteinExistence type="predicted"/>
<dbReference type="PANTHER" id="PTHR46796">
    <property type="entry name" value="HTH-TYPE TRANSCRIPTIONAL ACTIVATOR RHAS-RELATED"/>
    <property type="match status" value="1"/>
</dbReference>
<dbReference type="InterPro" id="IPR003313">
    <property type="entry name" value="AraC-bd"/>
</dbReference>
<comment type="caution">
    <text evidence="5">The sequence shown here is derived from an EMBL/GenBank/DDBJ whole genome shotgun (WGS) entry which is preliminary data.</text>
</comment>
<keyword evidence="1" id="KW-0805">Transcription regulation</keyword>
<evidence type="ECO:0000259" key="4">
    <source>
        <dbReference type="PROSITE" id="PS01124"/>
    </source>
</evidence>
<dbReference type="Gene3D" id="2.60.120.10">
    <property type="entry name" value="Jelly Rolls"/>
    <property type="match status" value="1"/>
</dbReference>
<dbReference type="InterPro" id="IPR014710">
    <property type="entry name" value="RmlC-like_jellyroll"/>
</dbReference>
<dbReference type="InterPro" id="IPR018060">
    <property type="entry name" value="HTH_AraC"/>
</dbReference>
<dbReference type="EMBL" id="JBGLYH010000003">
    <property type="protein sequence ID" value="MEZ7195554.1"/>
    <property type="molecule type" value="Genomic_DNA"/>
</dbReference>
<dbReference type="SUPFAM" id="SSF51215">
    <property type="entry name" value="Regulatory protein AraC"/>
    <property type="match status" value="1"/>
</dbReference>
<dbReference type="InterPro" id="IPR050204">
    <property type="entry name" value="AraC_XylS_family_regulators"/>
</dbReference>
<evidence type="ECO:0000256" key="2">
    <source>
        <dbReference type="ARBA" id="ARBA00023125"/>
    </source>
</evidence>
<sequence>MSAAKDNTFQFVNSGRDLGVTVLNAVMSDFAYGRHAHEEVAMGVTLDGLQEFSCKGERFRSSPGDIILFNPDEAHNGNPGDETALKYTMLYLDPVMFNGLARSAADGCLAEYRAREINFSDPVLRALILRTARLVEAPNRSGLEIESCLYGLARRLTSRIGLYRPDGWTDSKDALLLRARDYIHDNIGDDLSIDDLSRAAHLSKYHFIRLFRSQFGLTPHQYVINHRINRVREELAQGTPSTDVAARFGFFDVSHMNRHFKRAYGLTPRQYQIQFTK</sequence>
<dbReference type="Proteomes" id="UP001568698">
    <property type="component" value="Unassembled WGS sequence"/>
</dbReference>
<dbReference type="Gene3D" id="1.10.10.60">
    <property type="entry name" value="Homeodomain-like"/>
    <property type="match status" value="2"/>
</dbReference>
<evidence type="ECO:0000256" key="1">
    <source>
        <dbReference type="ARBA" id="ARBA00023015"/>
    </source>
</evidence>
<dbReference type="PROSITE" id="PS01124">
    <property type="entry name" value="HTH_ARAC_FAMILY_2"/>
    <property type="match status" value="1"/>
</dbReference>
<protein>
    <submittedName>
        <fullName evidence="5">Helix-turn-helix domain-containing protein</fullName>
    </submittedName>
</protein>
<keyword evidence="3" id="KW-0804">Transcription</keyword>
<dbReference type="InterPro" id="IPR009057">
    <property type="entry name" value="Homeodomain-like_sf"/>
</dbReference>
<reference evidence="5 6" key="1">
    <citation type="submission" date="2024-08" db="EMBL/GenBank/DDBJ databases">
        <title>Sulfate-reducing bacteria isolated from formation water of the oil field in Kazakhstan and description of Pseudodesulfovibrio sp.</title>
        <authorList>
            <person name="Bidzhieva S.K."/>
            <person name="Tourova T.P."/>
            <person name="Grouzdev D.S."/>
            <person name="Beletsky A.V."/>
            <person name="Sokolova D.S."/>
            <person name="Samigullina S.R."/>
            <person name="Poltaraus A.B."/>
            <person name="Avtukh A.N."/>
            <person name="Tereshina V.M."/>
            <person name="Zhaparov N.S."/>
            <person name="Mardanov A.V."/>
            <person name="Nazina T.N."/>
        </authorList>
    </citation>
    <scope>NUCLEOTIDE SEQUENCE [LARGE SCALE GENOMIC DNA]</scope>
    <source>
        <strain evidence="5 6">9FUS</strain>
    </source>
</reference>
<gene>
    <name evidence="5" type="ORF">AB6M95_02245</name>
</gene>
<dbReference type="SMART" id="SM00342">
    <property type="entry name" value="HTH_ARAC"/>
    <property type="match status" value="1"/>
</dbReference>
<organism evidence="5 6">
    <name type="scientific">Pseudodesulfovibrio karagichevae</name>
    <dbReference type="NCBI Taxonomy" id="3239305"/>
    <lineage>
        <taxon>Bacteria</taxon>
        <taxon>Pseudomonadati</taxon>
        <taxon>Thermodesulfobacteriota</taxon>
        <taxon>Desulfovibrionia</taxon>
        <taxon>Desulfovibrionales</taxon>
        <taxon>Desulfovibrionaceae</taxon>
    </lineage>
</organism>
<keyword evidence="6" id="KW-1185">Reference proteome</keyword>
<dbReference type="Pfam" id="PF02311">
    <property type="entry name" value="AraC_binding"/>
    <property type="match status" value="1"/>
</dbReference>
<dbReference type="PANTHER" id="PTHR46796:SF2">
    <property type="entry name" value="TRANSCRIPTIONAL REGULATORY PROTEIN"/>
    <property type="match status" value="1"/>
</dbReference>
<keyword evidence="2" id="KW-0238">DNA-binding</keyword>